<dbReference type="GO" id="GO:0016740">
    <property type="term" value="F:transferase activity"/>
    <property type="evidence" value="ECO:0007669"/>
    <property type="project" value="UniProtKB-KW"/>
</dbReference>
<evidence type="ECO:0000313" key="2">
    <source>
        <dbReference type="EMBL" id="MEQ0563855.1"/>
    </source>
</evidence>
<name>A0ABV0LNK2_9PSEU</name>
<reference evidence="2 3" key="1">
    <citation type="submission" date="2024-05" db="EMBL/GenBank/DDBJ databases">
        <authorList>
            <person name="Zhao H."/>
            <person name="Xu Y."/>
            <person name="Lin S."/>
            <person name="Spain J.C."/>
            <person name="Zhou N.-Y."/>
        </authorList>
    </citation>
    <scope>NUCLEOTIDE SEQUENCE [LARGE SCALE GENOMIC DNA]</scope>
    <source>
        <strain evidence="2 3">NEAU-NG30</strain>
    </source>
</reference>
<organism evidence="2 3">
    <name type="scientific">Amycolatopsis melonis</name>
    <dbReference type="NCBI Taxonomy" id="3156488"/>
    <lineage>
        <taxon>Bacteria</taxon>
        <taxon>Bacillati</taxon>
        <taxon>Actinomycetota</taxon>
        <taxon>Actinomycetes</taxon>
        <taxon>Pseudonocardiales</taxon>
        <taxon>Pseudonocardiaceae</taxon>
        <taxon>Amycolatopsis</taxon>
    </lineage>
</organism>
<protein>
    <submittedName>
        <fullName evidence="2">GNAT family protein</fullName>
        <ecNumber evidence="2">2.-.-.-</ecNumber>
    </submittedName>
</protein>
<feature type="domain" description="N-acetyltransferase" evidence="1">
    <location>
        <begin position="18"/>
        <end position="180"/>
    </location>
</feature>
<dbReference type="SUPFAM" id="SSF55729">
    <property type="entry name" value="Acyl-CoA N-acyltransferases (Nat)"/>
    <property type="match status" value="1"/>
</dbReference>
<dbReference type="Pfam" id="PF13302">
    <property type="entry name" value="Acetyltransf_3"/>
    <property type="match status" value="1"/>
</dbReference>
<dbReference type="EC" id="2.-.-.-" evidence="2"/>
<accession>A0ABV0LNK2</accession>
<dbReference type="Proteomes" id="UP001440984">
    <property type="component" value="Unassembled WGS sequence"/>
</dbReference>
<dbReference type="InterPro" id="IPR051908">
    <property type="entry name" value="Ribosomal_N-acetyltransferase"/>
</dbReference>
<evidence type="ECO:0000259" key="1">
    <source>
        <dbReference type="PROSITE" id="PS51186"/>
    </source>
</evidence>
<proteinExistence type="predicted"/>
<dbReference type="Gene3D" id="3.40.630.30">
    <property type="match status" value="1"/>
</dbReference>
<dbReference type="RefSeq" id="WP_348954905.1">
    <property type="nucleotide sequence ID" value="NZ_JBDZYD010000013.1"/>
</dbReference>
<sequence length="189" mass="21508">MISADVFRDQPTLTGPRVRLEPMGPQHFDGLWPMTSDPEGRRLTGTQQEFTEADIRRWLATRADQHDRADWVIVRRDDDQVLGEVVLNDLDERNASIAFRISLTGPAVFGHGYGTEATRLVVDHAFDVGLHRIHLEVFDFNPRAQRVYEKCGFVREGVLRDALYWDGEWHDAIAMAILSTDPRQPSPAS</sequence>
<keyword evidence="2" id="KW-0808">Transferase</keyword>
<dbReference type="PANTHER" id="PTHR43441">
    <property type="entry name" value="RIBOSOMAL-PROTEIN-SERINE ACETYLTRANSFERASE"/>
    <property type="match status" value="1"/>
</dbReference>
<keyword evidence="3" id="KW-1185">Reference proteome</keyword>
<dbReference type="PANTHER" id="PTHR43441:SF2">
    <property type="entry name" value="FAMILY ACETYLTRANSFERASE, PUTATIVE (AFU_ORTHOLOGUE AFUA_7G00850)-RELATED"/>
    <property type="match status" value="1"/>
</dbReference>
<dbReference type="EMBL" id="JBDZYD010000013">
    <property type="protein sequence ID" value="MEQ0563855.1"/>
    <property type="molecule type" value="Genomic_DNA"/>
</dbReference>
<evidence type="ECO:0000313" key="3">
    <source>
        <dbReference type="Proteomes" id="UP001440984"/>
    </source>
</evidence>
<dbReference type="InterPro" id="IPR016181">
    <property type="entry name" value="Acyl_CoA_acyltransferase"/>
</dbReference>
<gene>
    <name evidence="2" type="ORF">ABJI51_32655</name>
</gene>
<dbReference type="PROSITE" id="PS51186">
    <property type="entry name" value="GNAT"/>
    <property type="match status" value="1"/>
</dbReference>
<dbReference type="InterPro" id="IPR000182">
    <property type="entry name" value="GNAT_dom"/>
</dbReference>
<comment type="caution">
    <text evidence="2">The sequence shown here is derived from an EMBL/GenBank/DDBJ whole genome shotgun (WGS) entry which is preliminary data.</text>
</comment>